<gene>
    <name evidence="4" type="ORF">N789_08085</name>
</gene>
<reference evidence="4 5" key="1">
    <citation type="submission" date="2013-09" db="EMBL/GenBank/DDBJ databases">
        <title>Genome sequencing of Arenimonas oryziterrae.</title>
        <authorList>
            <person name="Chen F."/>
            <person name="Wang G."/>
        </authorList>
    </citation>
    <scope>NUCLEOTIDE SEQUENCE [LARGE SCALE GENOMIC DNA]</scope>
    <source>
        <strain evidence="4 5">YC6267</strain>
    </source>
</reference>
<evidence type="ECO:0000313" key="4">
    <source>
        <dbReference type="EMBL" id="KFN43897.1"/>
    </source>
</evidence>
<dbReference type="SUPFAM" id="SSF50156">
    <property type="entry name" value="PDZ domain-like"/>
    <property type="match status" value="1"/>
</dbReference>
<feature type="domain" description="Peptidase M61 catalytic" evidence="2">
    <location>
        <begin position="306"/>
        <end position="421"/>
    </location>
</feature>
<name>A0A091AX93_9GAMM</name>
<keyword evidence="1" id="KW-0732">Signal</keyword>
<proteinExistence type="predicted"/>
<dbReference type="Gene3D" id="1.10.390.10">
    <property type="entry name" value="Neutral Protease Domain 2"/>
    <property type="match status" value="1"/>
</dbReference>
<dbReference type="Gene3D" id="2.60.40.3650">
    <property type="match status" value="1"/>
</dbReference>
<dbReference type="InterPro" id="IPR027268">
    <property type="entry name" value="Peptidase_M4/M1_CTD_sf"/>
</dbReference>
<protein>
    <recommendedName>
        <fullName evidence="6">PDZ domain-containing protein</fullName>
    </recommendedName>
</protein>
<dbReference type="Gene3D" id="2.30.42.10">
    <property type="match status" value="1"/>
</dbReference>
<feature type="chain" id="PRO_5001869207" description="PDZ domain-containing protein" evidence="1">
    <location>
        <begin position="24"/>
        <end position="629"/>
    </location>
</feature>
<dbReference type="eggNOG" id="COG3975">
    <property type="taxonomic scope" value="Bacteria"/>
</dbReference>
<dbReference type="InterPro" id="IPR007963">
    <property type="entry name" value="Peptidase_M61_catalytic"/>
</dbReference>
<organism evidence="4 5">
    <name type="scientific">Arenimonas oryziterrae DSM 21050 = YC6267</name>
    <dbReference type="NCBI Taxonomy" id="1121015"/>
    <lineage>
        <taxon>Bacteria</taxon>
        <taxon>Pseudomonadati</taxon>
        <taxon>Pseudomonadota</taxon>
        <taxon>Gammaproteobacteria</taxon>
        <taxon>Lysobacterales</taxon>
        <taxon>Lysobacteraceae</taxon>
        <taxon>Arenimonas</taxon>
    </lineage>
</organism>
<dbReference type="InterPro" id="IPR024191">
    <property type="entry name" value="Peptidase_M61"/>
</dbReference>
<dbReference type="EMBL" id="AVCI01000004">
    <property type="protein sequence ID" value="KFN43897.1"/>
    <property type="molecule type" value="Genomic_DNA"/>
</dbReference>
<dbReference type="AlphaFoldDB" id="A0A091AX93"/>
<dbReference type="Pfam" id="PF17899">
    <property type="entry name" value="Peptidase_M61_N"/>
    <property type="match status" value="1"/>
</dbReference>
<dbReference type="Proteomes" id="UP000029385">
    <property type="component" value="Unassembled WGS sequence"/>
</dbReference>
<feature type="signal peptide" evidence="1">
    <location>
        <begin position="1"/>
        <end position="23"/>
    </location>
</feature>
<dbReference type="RefSeq" id="WP_022969682.1">
    <property type="nucleotide sequence ID" value="NZ_ATVD01000003.1"/>
</dbReference>
<evidence type="ECO:0000259" key="3">
    <source>
        <dbReference type="Pfam" id="PF17899"/>
    </source>
</evidence>
<dbReference type="InterPro" id="IPR040756">
    <property type="entry name" value="Peptidase_M61_N"/>
</dbReference>
<keyword evidence="5" id="KW-1185">Reference proteome</keyword>
<dbReference type="PATRIC" id="fig|1121015.4.peg.1109"/>
<sequence>MSMLRRTPLAAIIALAFASAAHAEKPAPLDTPYPGTIKLAVDATDLHRRIIRVHEEIPVSAGALSLHYPEWLPGNHSPSGPIDKIAGVIVTANGKQIGWKRDPLDVYTINLTVPEGVSSLNVDFQFLSPLDRSQGRVVMTPEIVGLQWNAVVLYPSGHYATRIEVAPSVTLPTGWKFGSALEIASQSGATTQFKNTSLETLVDSPLFAGKYFQRWDLDPGGKVPVHLNVVADTAQALEPAAGVIEKHRALVQQAYKLYGAQHYAHYDFLLALTGRFSGIGLEHHQSSENSGDIEYLSDAKRYRGKDLLPHEYTHSWNGKFRRGADLATPHFNVPMQDSLLWVYEGQTQYWGYVLAARSGLLSAEQTRDYLALTAASYDHREGRAWRDLEDTTMQPIMSQRAPQPWTSWQRGEDYYSEGQLVWLDADTLIRELSGGKKSLDDFARAFFGVENGRVAPLTYTFDTVVATLNGVQPYDWATFLRERLDGHGPGAPLNGLARGGWRLVYTDKPNSVTEGGDRGSSDYTYSLGLSVSNKDMKIGSVLWDSPAFKAGLASSMTLVAVNGMAANGEALTQAIKDNQAKGTPITLLVNNLDHIETIVIDYRGGLKYPHLERVAGTPDRLNAIYAPKK</sequence>
<dbReference type="InterPro" id="IPR036034">
    <property type="entry name" value="PDZ_sf"/>
</dbReference>
<dbReference type="Pfam" id="PF05299">
    <property type="entry name" value="Peptidase_M61"/>
    <property type="match status" value="1"/>
</dbReference>
<evidence type="ECO:0000256" key="1">
    <source>
        <dbReference type="SAM" id="SignalP"/>
    </source>
</evidence>
<accession>A0A091AX93</accession>
<dbReference type="STRING" id="1121015.GCA_000420545_02068"/>
<evidence type="ECO:0008006" key="6">
    <source>
        <dbReference type="Google" id="ProtNLM"/>
    </source>
</evidence>
<feature type="domain" description="Peptidase M61 N-terminal" evidence="3">
    <location>
        <begin position="39"/>
        <end position="210"/>
    </location>
</feature>
<dbReference type="PIRSF" id="PIRSF016493">
    <property type="entry name" value="Glycyl_aminpptds"/>
    <property type="match status" value="1"/>
</dbReference>
<comment type="caution">
    <text evidence="4">The sequence shown here is derived from an EMBL/GenBank/DDBJ whole genome shotgun (WGS) entry which is preliminary data.</text>
</comment>
<evidence type="ECO:0000313" key="5">
    <source>
        <dbReference type="Proteomes" id="UP000029385"/>
    </source>
</evidence>
<evidence type="ECO:0000259" key="2">
    <source>
        <dbReference type="Pfam" id="PF05299"/>
    </source>
</evidence>